<reference evidence="1 2" key="1">
    <citation type="submission" date="2011-02" db="EMBL/GenBank/DDBJ databases">
        <authorList>
            <person name="Muzny D."/>
            <person name="Qin X."/>
            <person name="Buhay C."/>
            <person name="Dugan-Rocha S."/>
            <person name="Ding Y."/>
            <person name="Chen G."/>
            <person name="Hawes A."/>
            <person name="Holder M."/>
            <person name="Jhangiani S."/>
            <person name="Johnson A."/>
            <person name="Khan Z."/>
            <person name="Li Z."/>
            <person name="Liu W."/>
            <person name="Liu X."/>
            <person name="Perez L."/>
            <person name="Shen H."/>
            <person name="Wang Q."/>
            <person name="Watt J."/>
            <person name="Xi L."/>
            <person name="Xin Y."/>
            <person name="Zhou J."/>
            <person name="Deng J."/>
            <person name="Jiang H."/>
            <person name="Liu Y."/>
            <person name="Qu J."/>
            <person name="Song X.-Z."/>
            <person name="Zhang L."/>
            <person name="Villasana D."/>
            <person name="Johnson A."/>
            <person name="Liu J."/>
            <person name="Liyanage D."/>
            <person name="Lorensuhewa L."/>
            <person name="Robinson T."/>
            <person name="Song A."/>
            <person name="Song B.-B."/>
            <person name="Dinh H."/>
            <person name="Thornton R."/>
            <person name="Coyle M."/>
            <person name="Francisco L."/>
            <person name="Jackson L."/>
            <person name="Javaid M."/>
            <person name="Korchina V."/>
            <person name="Kovar C."/>
            <person name="Mata R."/>
            <person name="Mathew T."/>
            <person name="Ngo R."/>
            <person name="Nguyen L."/>
            <person name="Nguyen N."/>
            <person name="Okwuonu G."/>
            <person name="Ongeri F."/>
            <person name="Pham C."/>
            <person name="Simmons D."/>
            <person name="Wilczek-Boney K."/>
            <person name="Hale W."/>
            <person name="Jakkamsetti A."/>
            <person name="Pham P."/>
            <person name="Ruth R."/>
            <person name="San Lucas F."/>
            <person name="Warren J."/>
            <person name="Zhang J."/>
            <person name="Zhao Z."/>
            <person name="Zhou C."/>
            <person name="Zhu D."/>
            <person name="Lee S."/>
            <person name="Bess C."/>
            <person name="Blankenburg K."/>
            <person name="Forbes L."/>
            <person name="Fu Q."/>
            <person name="Gubbala S."/>
            <person name="Hirani K."/>
            <person name="Jayaseelan J.C."/>
            <person name="Lara F."/>
            <person name="Munidasa M."/>
            <person name="Palculict T."/>
            <person name="Patil S."/>
            <person name="Pu L.-L."/>
            <person name="Saada N."/>
            <person name="Tang L."/>
            <person name="Weissenberger G."/>
            <person name="Zhu Y."/>
            <person name="Hemphill L."/>
            <person name="Shang Y."/>
            <person name="Youmans B."/>
            <person name="Ayvaz T."/>
            <person name="Ross M."/>
            <person name="Santibanez J."/>
            <person name="Aqrawi P."/>
            <person name="Gross S."/>
            <person name="Joshi V."/>
            <person name="Fowler G."/>
            <person name="Nazareth L."/>
            <person name="Reid J."/>
            <person name="Worley K."/>
            <person name="Petrosino J."/>
            <person name="Highlander S."/>
            <person name="Gibbs R."/>
        </authorList>
    </citation>
    <scope>NUCLEOTIDE SEQUENCE [LARGE SCALE GENOMIC DNA]</scope>
    <source>
        <strain evidence="1 2">DSM 15829</strain>
    </source>
</reference>
<keyword evidence="2" id="KW-1185">Reference proteome</keyword>
<name>F1T3S4_9ACTN</name>
<accession>F1T3S4</accession>
<sequence>MSECVILYAFLRALYLKLHNASSQHDIAAQCYSAPSQHTR</sequence>
<organism evidence="1 2">
    <name type="scientific">Fannyhessea vaginae DSM 15829</name>
    <dbReference type="NCBI Taxonomy" id="525256"/>
    <lineage>
        <taxon>Bacteria</taxon>
        <taxon>Bacillati</taxon>
        <taxon>Actinomycetota</taxon>
        <taxon>Coriobacteriia</taxon>
        <taxon>Coriobacteriales</taxon>
        <taxon>Atopobiaceae</taxon>
        <taxon>Fannyhessea</taxon>
    </lineage>
</organism>
<gene>
    <name evidence="1" type="ORF">HMPREF0091_10315</name>
</gene>
<dbReference type="AlphaFoldDB" id="F1T3S4"/>
<dbReference type="EMBL" id="ACGK02000001">
    <property type="protein sequence ID" value="EGF23368.1"/>
    <property type="molecule type" value="Genomic_DNA"/>
</dbReference>
<comment type="caution">
    <text evidence="1">The sequence shown here is derived from an EMBL/GenBank/DDBJ whole genome shotgun (WGS) entry which is preliminary data.</text>
</comment>
<proteinExistence type="predicted"/>
<evidence type="ECO:0000313" key="2">
    <source>
        <dbReference type="Proteomes" id="UP000005947"/>
    </source>
</evidence>
<protein>
    <submittedName>
        <fullName evidence="1">Uncharacterized protein</fullName>
    </submittedName>
</protein>
<dbReference type="Proteomes" id="UP000005947">
    <property type="component" value="Unassembled WGS sequence"/>
</dbReference>
<evidence type="ECO:0000313" key="1">
    <source>
        <dbReference type="EMBL" id="EGF23368.1"/>
    </source>
</evidence>